<evidence type="ECO:0000313" key="4">
    <source>
        <dbReference type="Proteomes" id="UP000028525"/>
    </source>
</evidence>
<evidence type="ECO:0000259" key="2">
    <source>
        <dbReference type="PROSITE" id="PS50943"/>
    </source>
</evidence>
<dbReference type="GO" id="GO:0003677">
    <property type="term" value="F:DNA binding"/>
    <property type="evidence" value="ECO:0007669"/>
    <property type="project" value="UniProtKB-KW"/>
</dbReference>
<dbReference type="PROSITE" id="PS50943">
    <property type="entry name" value="HTH_CROC1"/>
    <property type="match status" value="1"/>
</dbReference>
<keyword evidence="1" id="KW-0238">DNA-binding</keyword>
<dbReference type="AlphaFoldDB" id="A0A084JPE9"/>
<dbReference type="PANTHER" id="PTHR46558:SF4">
    <property type="entry name" value="DNA-BIDING PHAGE PROTEIN"/>
    <property type="match status" value="1"/>
</dbReference>
<feature type="domain" description="HTH cro/C1-type" evidence="2">
    <location>
        <begin position="5"/>
        <end position="59"/>
    </location>
</feature>
<gene>
    <name evidence="3" type="ORF">IO98_05420</name>
</gene>
<dbReference type="InterPro" id="IPR010982">
    <property type="entry name" value="Lambda_DNA-bd_dom_sf"/>
</dbReference>
<keyword evidence="4" id="KW-1185">Reference proteome</keyword>
<reference evidence="3 4" key="1">
    <citation type="submission" date="2014-07" db="EMBL/GenBank/DDBJ databases">
        <title>Draft genome of Clostridium celerecrescens 152B isolated from sediments associated with methane hydrate from Krishna Godavari basin.</title>
        <authorList>
            <person name="Honkalas V.S."/>
            <person name="Dabir A.P."/>
            <person name="Arora P."/>
            <person name="Dhakephalkar P.K."/>
        </authorList>
    </citation>
    <scope>NUCLEOTIDE SEQUENCE [LARGE SCALE GENOMIC DNA]</scope>
    <source>
        <strain evidence="3 4">152B</strain>
    </source>
</reference>
<dbReference type="Pfam" id="PF01381">
    <property type="entry name" value="HTH_3"/>
    <property type="match status" value="1"/>
</dbReference>
<dbReference type="EMBL" id="JPME01000008">
    <property type="protein sequence ID" value="KEZ90833.1"/>
    <property type="molecule type" value="Genomic_DNA"/>
</dbReference>
<accession>A0A084JPE9</accession>
<sequence>MKNSIRELRKEKKYRQEDLATLLGVTRQTINAIENDKYDPTLLLAFKLARILGTTVDELFEPDPATLK</sequence>
<organism evidence="3 4">
    <name type="scientific">Lacrimispora celerecrescens</name>
    <dbReference type="NCBI Taxonomy" id="29354"/>
    <lineage>
        <taxon>Bacteria</taxon>
        <taxon>Bacillati</taxon>
        <taxon>Bacillota</taxon>
        <taxon>Clostridia</taxon>
        <taxon>Lachnospirales</taxon>
        <taxon>Lachnospiraceae</taxon>
        <taxon>Lacrimispora</taxon>
    </lineage>
</organism>
<evidence type="ECO:0000256" key="1">
    <source>
        <dbReference type="ARBA" id="ARBA00023125"/>
    </source>
</evidence>
<dbReference type="CDD" id="cd00093">
    <property type="entry name" value="HTH_XRE"/>
    <property type="match status" value="1"/>
</dbReference>
<dbReference type="InterPro" id="IPR001387">
    <property type="entry name" value="Cro/C1-type_HTH"/>
</dbReference>
<dbReference type="PANTHER" id="PTHR46558">
    <property type="entry name" value="TRACRIPTIONAL REGULATORY PROTEIN-RELATED-RELATED"/>
    <property type="match status" value="1"/>
</dbReference>
<dbReference type="SMART" id="SM00530">
    <property type="entry name" value="HTH_XRE"/>
    <property type="match status" value="1"/>
</dbReference>
<dbReference type="SUPFAM" id="SSF47413">
    <property type="entry name" value="lambda repressor-like DNA-binding domains"/>
    <property type="match status" value="1"/>
</dbReference>
<evidence type="ECO:0000313" key="3">
    <source>
        <dbReference type="EMBL" id="KEZ90833.1"/>
    </source>
</evidence>
<dbReference type="OrthoDB" id="48775at2"/>
<dbReference type="RefSeq" id="WP_038278758.1">
    <property type="nucleotide sequence ID" value="NZ_JPME01000008.1"/>
</dbReference>
<protein>
    <submittedName>
        <fullName evidence="3">Cro/Cl family transcriptional regulator</fullName>
    </submittedName>
</protein>
<name>A0A084JPE9_9FIRM</name>
<dbReference type="STRING" id="29354.IO98_05420"/>
<dbReference type="Gene3D" id="1.10.260.40">
    <property type="entry name" value="lambda repressor-like DNA-binding domains"/>
    <property type="match status" value="1"/>
</dbReference>
<proteinExistence type="predicted"/>
<comment type="caution">
    <text evidence="3">The sequence shown here is derived from an EMBL/GenBank/DDBJ whole genome shotgun (WGS) entry which is preliminary data.</text>
</comment>
<dbReference type="Proteomes" id="UP000028525">
    <property type="component" value="Unassembled WGS sequence"/>
</dbReference>